<reference evidence="12" key="1">
    <citation type="journal article" date="2023" name="IScience">
        <title>Live-bearing cockroach genome reveals convergent evolutionary mechanisms linked to viviparity in insects and beyond.</title>
        <authorList>
            <person name="Fouks B."/>
            <person name="Harrison M.C."/>
            <person name="Mikhailova A.A."/>
            <person name="Marchal E."/>
            <person name="English S."/>
            <person name="Carruthers M."/>
            <person name="Jennings E.C."/>
            <person name="Chiamaka E.L."/>
            <person name="Frigard R.A."/>
            <person name="Pippel M."/>
            <person name="Attardo G.M."/>
            <person name="Benoit J.B."/>
            <person name="Bornberg-Bauer E."/>
            <person name="Tobe S.S."/>
        </authorList>
    </citation>
    <scope>NUCLEOTIDE SEQUENCE</scope>
    <source>
        <strain evidence="12">Stay&amp;Tobe</strain>
    </source>
</reference>
<evidence type="ECO:0000256" key="10">
    <source>
        <dbReference type="ARBA" id="ARBA00023273"/>
    </source>
</evidence>
<keyword evidence="3" id="KW-0963">Cytoplasm</keyword>
<dbReference type="EMBL" id="JASPKZ010003434">
    <property type="protein sequence ID" value="KAJ9593502.1"/>
    <property type="molecule type" value="Genomic_DNA"/>
</dbReference>
<evidence type="ECO:0008006" key="14">
    <source>
        <dbReference type="Google" id="ProtNLM"/>
    </source>
</evidence>
<accession>A0AAD8EL36</accession>
<organism evidence="12 13">
    <name type="scientific">Diploptera punctata</name>
    <name type="common">Pacific beetle cockroach</name>
    <dbReference type="NCBI Taxonomy" id="6984"/>
    <lineage>
        <taxon>Eukaryota</taxon>
        <taxon>Metazoa</taxon>
        <taxon>Ecdysozoa</taxon>
        <taxon>Arthropoda</taxon>
        <taxon>Hexapoda</taxon>
        <taxon>Insecta</taxon>
        <taxon>Pterygota</taxon>
        <taxon>Neoptera</taxon>
        <taxon>Polyneoptera</taxon>
        <taxon>Dictyoptera</taxon>
        <taxon>Blattodea</taxon>
        <taxon>Blaberoidea</taxon>
        <taxon>Blaberidae</taxon>
        <taxon>Diplopterinae</taxon>
        <taxon>Diploptera</taxon>
    </lineage>
</organism>
<dbReference type="PANTHER" id="PTHR12442">
    <property type="entry name" value="DYNEIN INTERMEDIATE CHAIN"/>
    <property type="match status" value="1"/>
</dbReference>
<dbReference type="Proteomes" id="UP001233999">
    <property type="component" value="Unassembled WGS sequence"/>
</dbReference>
<dbReference type="GO" id="GO:0003341">
    <property type="term" value="P:cilium movement"/>
    <property type="evidence" value="ECO:0007669"/>
    <property type="project" value="TreeGrafter"/>
</dbReference>
<comment type="subcellular location">
    <subcellularLocation>
        <location evidence="1">Cytoplasm</location>
        <location evidence="1">Cytoskeleton</location>
        <location evidence="1">Cilium axoneme</location>
    </subcellularLocation>
</comment>
<evidence type="ECO:0000256" key="6">
    <source>
        <dbReference type="ARBA" id="ARBA00022737"/>
    </source>
</evidence>
<dbReference type="InterPro" id="IPR050687">
    <property type="entry name" value="Dynein_IC"/>
</dbReference>
<keyword evidence="13" id="KW-1185">Reference proteome</keyword>
<dbReference type="PROSITE" id="PS50082">
    <property type="entry name" value="WD_REPEATS_2"/>
    <property type="match status" value="1"/>
</dbReference>
<gene>
    <name evidence="12" type="ORF">L9F63_014955</name>
</gene>
<dbReference type="FunFam" id="2.130.10.10:FF:000251">
    <property type="entry name" value="Dynein axonemal intermediate chain 1"/>
    <property type="match status" value="1"/>
</dbReference>
<keyword evidence="5" id="KW-0493">Microtubule</keyword>
<keyword evidence="10" id="KW-0966">Cell projection</keyword>
<evidence type="ECO:0000256" key="8">
    <source>
        <dbReference type="ARBA" id="ARBA00023175"/>
    </source>
</evidence>
<dbReference type="GO" id="GO:0045504">
    <property type="term" value="F:dynein heavy chain binding"/>
    <property type="evidence" value="ECO:0007669"/>
    <property type="project" value="TreeGrafter"/>
</dbReference>
<keyword evidence="7" id="KW-0243">Dynein</keyword>
<keyword evidence="8" id="KW-0505">Motor protein</keyword>
<comment type="caution">
    <text evidence="12">The sequence shown here is derived from an EMBL/GenBank/DDBJ whole genome shotgun (WGS) entry which is preliminary data.</text>
</comment>
<evidence type="ECO:0000256" key="11">
    <source>
        <dbReference type="PROSITE-ProRule" id="PRU00221"/>
    </source>
</evidence>
<dbReference type="Gene3D" id="2.130.10.10">
    <property type="entry name" value="YVTN repeat-like/Quinoprotein amine dehydrogenase"/>
    <property type="match status" value="1"/>
</dbReference>
<comment type="similarity">
    <text evidence="2">Belongs to the dynein intermediate chain family.</text>
</comment>
<dbReference type="InterPro" id="IPR036322">
    <property type="entry name" value="WD40_repeat_dom_sf"/>
</dbReference>
<evidence type="ECO:0000256" key="2">
    <source>
        <dbReference type="ARBA" id="ARBA00011059"/>
    </source>
</evidence>
<feature type="repeat" description="WD" evidence="11">
    <location>
        <begin position="67"/>
        <end position="100"/>
    </location>
</feature>
<evidence type="ECO:0000256" key="7">
    <source>
        <dbReference type="ARBA" id="ARBA00023017"/>
    </source>
</evidence>
<evidence type="ECO:0000256" key="3">
    <source>
        <dbReference type="ARBA" id="ARBA00022490"/>
    </source>
</evidence>
<evidence type="ECO:0000313" key="12">
    <source>
        <dbReference type="EMBL" id="KAJ9593502.1"/>
    </source>
</evidence>
<evidence type="ECO:0000256" key="9">
    <source>
        <dbReference type="ARBA" id="ARBA00023212"/>
    </source>
</evidence>
<evidence type="ECO:0000256" key="5">
    <source>
        <dbReference type="ARBA" id="ARBA00022701"/>
    </source>
</evidence>
<reference evidence="12" key="2">
    <citation type="submission" date="2023-05" db="EMBL/GenBank/DDBJ databases">
        <authorList>
            <person name="Fouks B."/>
        </authorList>
    </citation>
    <scope>NUCLEOTIDE SEQUENCE</scope>
    <source>
        <strain evidence="12">Stay&amp;Tobe</strain>
        <tissue evidence="12">Testes</tissue>
    </source>
</reference>
<dbReference type="AlphaFoldDB" id="A0AAD8EL36"/>
<keyword evidence="4 11" id="KW-0853">WD repeat</keyword>
<dbReference type="Pfam" id="PF00400">
    <property type="entry name" value="WD40"/>
    <property type="match status" value="2"/>
</dbReference>
<feature type="non-terminal residue" evidence="12">
    <location>
        <position position="1"/>
    </location>
</feature>
<dbReference type="GO" id="GO:0045503">
    <property type="term" value="F:dynein light chain binding"/>
    <property type="evidence" value="ECO:0007669"/>
    <property type="project" value="TreeGrafter"/>
</dbReference>
<protein>
    <recommendedName>
        <fullName evidence="14">Dynein intermediate chain 2, ciliary</fullName>
    </recommendedName>
</protein>
<keyword evidence="6" id="KW-0677">Repeat</keyword>
<keyword evidence="9" id="KW-0206">Cytoskeleton</keyword>
<proteinExistence type="inferred from homology"/>
<dbReference type="GO" id="GO:0036157">
    <property type="term" value="C:outer dynein arm"/>
    <property type="evidence" value="ECO:0007669"/>
    <property type="project" value="TreeGrafter"/>
</dbReference>
<evidence type="ECO:0000256" key="1">
    <source>
        <dbReference type="ARBA" id="ARBA00004430"/>
    </source>
</evidence>
<dbReference type="InterPro" id="IPR015943">
    <property type="entry name" value="WD40/YVTN_repeat-like_dom_sf"/>
</dbReference>
<dbReference type="PANTHER" id="PTHR12442:SF11">
    <property type="entry name" value="DYNEIN AXONEMAL INTERMEDIATE CHAIN 1"/>
    <property type="match status" value="1"/>
</dbReference>
<evidence type="ECO:0000313" key="13">
    <source>
        <dbReference type="Proteomes" id="UP001233999"/>
    </source>
</evidence>
<dbReference type="SUPFAM" id="SSF50978">
    <property type="entry name" value="WD40 repeat-like"/>
    <property type="match status" value="1"/>
</dbReference>
<sequence>LSQTLIISLLLDCDPLPGPDGTLIPLTGCGTTITFHPTEELIFLVGTEEGNIYKCSTAYASLFLDTYKAHHMPVYKVDYNKFYSDIFISCSADWRVKIWEDKRSVPLFVFDLGCAVGDVEWSPYSSTVFAAVTDDGKVHVFDLNVNKYRPICIQAIVSRKRNKLTRIAFNHKMPILIVGDDRGCITTLKLSPNLRKKVKPPKKGPVYTDRELEIMKLEKLLALVREPPTLSPPSDLPAAVET</sequence>
<name>A0AAD8EL36_DIPPU</name>
<dbReference type="SMART" id="SM00320">
    <property type="entry name" value="WD40"/>
    <property type="match status" value="2"/>
</dbReference>
<dbReference type="InterPro" id="IPR001680">
    <property type="entry name" value="WD40_rpt"/>
</dbReference>
<evidence type="ECO:0000256" key="4">
    <source>
        <dbReference type="ARBA" id="ARBA00022574"/>
    </source>
</evidence>
<dbReference type="GO" id="GO:0005874">
    <property type="term" value="C:microtubule"/>
    <property type="evidence" value="ECO:0007669"/>
    <property type="project" value="UniProtKB-KW"/>
</dbReference>
<dbReference type="GO" id="GO:0036158">
    <property type="term" value="P:outer dynein arm assembly"/>
    <property type="evidence" value="ECO:0007669"/>
    <property type="project" value="TreeGrafter"/>
</dbReference>